<evidence type="ECO:0000259" key="8">
    <source>
        <dbReference type="PROSITE" id="PS50002"/>
    </source>
</evidence>
<reference evidence="10" key="1">
    <citation type="submission" date="2018-11" db="EMBL/GenBank/DDBJ databases">
        <authorList>
            <person name="Alioto T."/>
            <person name="Alioto T."/>
        </authorList>
    </citation>
    <scope>NUCLEOTIDE SEQUENCE</scope>
</reference>
<evidence type="ECO:0000256" key="5">
    <source>
        <dbReference type="PROSITE-ProRule" id="PRU00192"/>
    </source>
</evidence>
<keyword evidence="4" id="KW-0342">GTP-binding</keyword>
<dbReference type="PROSITE" id="PS51720">
    <property type="entry name" value="G_AIG1"/>
    <property type="match status" value="1"/>
</dbReference>
<dbReference type="EMBL" id="UYJE01006418">
    <property type="protein sequence ID" value="VDI45880.1"/>
    <property type="molecule type" value="Genomic_DNA"/>
</dbReference>
<evidence type="ECO:0000259" key="9">
    <source>
        <dbReference type="PROSITE" id="PS51720"/>
    </source>
</evidence>
<evidence type="ECO:0000256" key="4">
    <source>
        <dbReference type="ARBA" id="ARBA00023134"/>
    </source>
</evidence>
<evidence type="ECO:0000313" key="11">
    <source>
        <dbReference type="Proteomes" id="UP000596742"/>
    </source>
</evidence>
<name>A0A8B6FAW8_MYTGA</name>
<dbReference type="Proteomes" id="UP000596742">
    <property type="component" value="Unassembled WGS sequence"/>
</dbReference>
<dbReference type="SUPFAM" id="SSF52540">
    <property type="entry name" value="P-loop containing nucleoside triphosphate hydrolases"/>
    <property type="match status" value="1"/>
</dbReference>
<dbReference type="FunFam" id="3.40.50.300:FF:000366">
    <property type="entry name" value="GTPase, IMAP family member 2"/>
    <property type="match status" value="1"/>
</dbReference>
<organism evidence="10 11">
    <name type="scientific">Mytilus galloprovincialis</name>
    <name type="common">Mediterranean mussel</name>
    <dbReference type="NCBI Taxonomy" id="29158"/>
    <lineage>
        <taxon>Eukaryota</taxon>
        <taxon>Metazoa</taxon>
        <taxon>Spiralia</taxon>
        <taxon>Lophotrochozoa</taxon>
        <taxon>Mollusca</taxon>
        <taxon>Bivalvia</taxon>
        <taxon>Autobranchia</taxon>
        <taxon>Pteriomorphia</taxon>
        <taxon>Mytilida</taxon>
        <taxon>Mytiloidea</taxon>
        <taxon>Mytilidae</taxon>
        <taxon>Mytilinae</taxon>
        <taxon>Mytilus</taxon>
    </lineage>
</organism>
<dbReference type="OrthoDB" id="8954335at2759"/>
<evidence type="ECO:0000256" key="1">
    <source>
        <dbReference type="ARBA" id="ARBA00008535"/>
    </source>
</evidence>
<dbReference type="CDD" id="cd01852">
    <property type="entry name" value="AIG1"/>
    <property type="match status" value="1"/>
</dbReference>
<keyword evidence="2 5" id="KW-0728">SH3 domain</keyword>
<evidence type="ECO:0000256" key="2">
    <source>
        <dbReference type="ARBA" id="ARBA00022443"/>
    </source>
</evidence>
<accession>A0A8B6FAW8</accession>
<dbReference type="Pfam" id="PF07653">
    <property type="entry name" value="SH3_2"/>
    <property type="match status" value="2"/>
</dbReference>
<dbReference type="InterPro" id="IPR027417">
    <property type="entry name" value="P-loop_NTPase"/>
</dbReference>
<feature type="domain" description="SH3" evidence="8">
    <location>
        <begin position="162"/>
        <end position="221"/>
    </location>
</feature>
<keyword evidence="11" id="KW-1185">Reference proteome</keyword>
<evidence type="ECO:0000256" key="7">
    <source>
        <dbReference type="SAM" id="MobiDB-lite"/>
    </source>
</evidence>
<gene>
    <name evidence="10" type="ORF">MGAL_10B075927</name>
</gene>
<proteinExistence type="inferred from homology"/>
<feature type="region of interest" description="Disordered" evidence="7">
    <location>
        <begin position="258"/>
        <end position="285"/>
    </location>
</feature>
<evidence type="ECO:0000256" key="3">
    <source>
        <dbReference type="ARBA" id="ARBA00022741"/>
    </source>
</evidence>
<dbReference type="Gene3D" id="3.40.50.300">
    <property type="entry name" value="P-loop containing nucleotide triphosphate hydrolases"/>
    <property type="match status" value="1"/>
</dbReference>
<protein>
    <submittedName>
        <fullName evidence="10">Uncharacterized protein</fullName>
    </submittedName>
</protein>
<feature type="domain" description="AIG1-type G" evidence="9">
    <location>
        <begin position="308"/>
        <end position="512"/>
    </location>
</feature>
<keyword evidence="3" id="KW-0547">Nucleotide-binding</keyword>
<dbReference type="PROSITE" id="PS50002">
    <property type="entry name" value="SH3"/>
    <property type="match status" value="2"/>
</dbReference>
<dbReference type="Gene3D" id="2.30.30.40">
    <property type="entry name" value="SH3 Domains"/>
    <property type="match status" value="2"/>
</dbReference>
<feature type="region of interest" description="Disordered" evidence="7">
    <location>
        <begin position="67"/>
        <end position="90"/>
    </location>
</feature>
<feature type="compositionally biased region" description="Polar residues" evidence="7">
    <location>
        <begin position="67"/>
        <end position="79"/>
    </location>
</feature>
<sequence length="714" mass="80960">MSLPQKKVCKSCGNLSQILDNCTHCGEKFADGVVAERKKKIEPPPELSVCSEKSTTKDYKMKRSVSLYSTTSGKPNTGTTKHDDIDISNQASNRSSNYLNVELKDNYVEAIRDFDKMRPGDLTIRTGDIITLIREHDDGYMEGRLGKEEGFFPALYVKACNEQDNYVEAIRDFDKMRPGDLTIRTGDIITLIRAHDDGYMEGRIGKEEGFFPASYVKACNEKESAPVVPVIPPRKLNRNLSFPTAGLDQELIDLPLAPPRPIRKDNNCDDVGPALPPKPSKKNDETIDTTKRYLSFKKEDQIYNAENEDEIRIILLGKTGSGKSATGNSIVGEKLFKSDISGKSVTKKCEKFDVRSNGRNFVVIDTPGLFDTTLSQDVVKNEIIRCADMSLPGPHVFMIVLQITRLTAEETDALEQLFETFGTSMGKYSLIVFTRSDELKRAGKSIQSFIEETGSPLTDFIRKCKDRYFAMDNTTTGQAKSQMVTELLKVIEDIVKDNNGHHFTNKIINEACQARKAYDALIETDDPQPLYIKDEDEEGFADDFDVYGGDSVSVDSHDSGVSMSNQPIYDEIYEGYNSKENEIKNLIDKTQSKIKSNETIRNRLQEQNENDMAKIDSQLTKKKKEAIEIKADLDRVTNHCRMLEQQRRDLECKTRNEIQEYDFELKQLHKRRREYQNRKAGLERKKIESRQKISKESASLQTKINTLQNGCLIM</sequence>
<dbReference type="SUPFAM" id="SSF50044">
    <property type="entry name" value="SH3-domain"/>
    <property type="match status" value="2"/>
</dbReference>
<dbReference type="InterPro" id="IPR036028">
    <property type="entry name" value="SH3-like_dom_sf"/>
</dbReference>
<evidence type="ECO:0000256" key="6">
    <source>
        <dbReference type="SAM" id="Coils"/>
    </source>
</evidence>
<dbReference type="SMART" id="SM00326">
    <property type="entry name" value="SH3"/>
    <property type="match status" value="2"/>
</dbReference>
<comment type="similarity">
    <text evidence="1">Belongs to the TRAFAC class TrmE-Era-EngA-EngB-Septin-like GTPase superfamily. AIG1/Toc34/Toc159-like paraseptin GTPase family. IAN subfamily.</text>
</comment>
<dbReference type="PANTHER" id="PTHR10903">
    <property type="entry name" value="GTPASE, IMAP FAMILY MEMBER-RELATED"/>
    <property type="match status" value="1"/>
</dbReference>
<dbReference type="CDD" id="cd00174">
    <property type="entry name" value="SH3"/>
    <property type="match status" value="2"/>
</dbReference>
<evidence type="ECO:0000313" key="10">
    <source>
        <dbReference type="EMBL" id="VDI45880.1"/>
    </source>
</evidence>
<dbReference type="Pfam" id="PF04548">
    <property type="entry name" value="AIG1"/>
    <property type="match status" value="1"/>
</dbReference>
<dbReference type="InterPro" id="IPR006703">
    <property type="entry name" value="G_AIG1"/>
</dbReference>
<feature type="coiled-coil region" evidence="6">
    <location>
        <begin position="633"/>
        <end position="692"/>
    </location>
</feature>
<dbReference type="InterPro" id="IPR001452">
    <property type="entry name" value="SH3_domain"/>
</dbReference>
<keyword evidence="6" id="KW-0175">Coiled coil</keyword>
<dbReference type="PANTHER" id="PTHR10903:SF184">
    <property type="entry name" value="GTP-BINDING PROTEIN A"/>
    <property type="match status" value="1"/>
</dbReference>
<dbReference type="AlphaFoldDB" id="A0A8B6FAW8"/>
<feature type="domain" description="SH3" evidence="8">
    <location>
        <begin position="103"/>
        <end position="161"/>
    </location>
</feature>
<dbReference type="InterPro" id="IPR045058">
    <property type="entry name" value="GIMA/IAN/Toc"/>
</dbReference>
<dbReference type="GO" id="GO:0005525">
    <property type="term" value="F:GTP binding"/>
    <property type="evidence" value="ECO:0007669"/>
    <property type="project" value="UniProtKB-KW"/>
</dbReference>
<comment type="caution">
    <text evidence="10">The sequence shown here is derived from an EMBL/GenBank/DDBJ whole genome shotgun (WGS) entry which is preliminary data.</text>
</comment>